<dbReference type="Pfam" id="PF13426">
    <property type="entry name" value="PAS_9"/>
    <property type="match status" value="1"/>
</dbReference>
<keyword evidence="7" id="KW-1185">Reference proteome</keyword>
<dbReference type="NCBIfam" id="TIGR00229">
    <property type="entry name" value="sensory_box"/>
    <property type="match status" value="1"/>
</dbReference>
<feature type="domain" description="EAL" evidence="4">
    <location>
        <begin position="839"/>
        <end position="1048"/>
    </location>
</feature>
<feature type="domain" description="PAS" evidence="2">
    <location>
        <begin position="539"/>
        <end position="585"/>
    </location>
</feature>
<organism evidence="6 7">
    <name type="scientific">Nitrincola nitratireducens</name>
    <dbReference type="NCBI Taxonomy" id="1229521"/>
    <lineage>
        <taxon>Bacteria</taxon>
        <taxon>Pseudomonadati</taxon>
        <taxon>Pseudomonadota</taxon>
        <taxon>Gammaproteobacteria</taxon>
        <taxon>Oceanospirillales</taxon>
        <taxon>Oceanospirillaceae</taxon>
        <taxon>Nitrincola</taxon>
    </lineage>
</organism>
<dbReference type="PROSITE" id="PS50887">
    <property type="entry name" value="GGDEF"/>
    <property type="match status" value="1"/>
</dbReference>
<dbReference type="SMART" id="SM00267">
    <property type="entry name" value="GGDEF"/>
    <property type="match status" value="1"/>
</dbReference>
<sequence length="1048" mass="118093">MSILSTKRQLRFQKIATRTAASLSIAKEKADFDAVINACLKDVAALFKVDRAYLFEFSQDFTYIENTHNWIAEGLSLPSNALRVFEVKDVPWWKETIFRYGYISIGEIGHLPSQAEQERLLFQKLGICAFIDVVMSGSEGNITGFIGLATMANPRSWGLSDRLALRILAGILGSALESRRTLQMIQRQSQYRALILSLAQSFINFPIHECDLAINKALERIAVFFKADRAYVFDYDFIHQTSSNTYEWCAPGVSSEINSLQNIPLDHVNDWLECHLRGEPLFIRSVQSLPEGHLRILLESQGIQSLINVPLMNGSECLGYVGLDVVSKDDVVLGRDEQELLALFANLLVNVQLRLQADKAMRQSEARANAQRAAIAKLALNSNLINGDMTAAVQFLLQTLSEALGVERTSFWMIKNDEFYCMLAYYAAKHSFFEGPVISSKSIPHYFEILRSAEVIAIDRTQEDDRFLEWRDIYTEKLGITSLIDAGIFIDGEVAGLISAEHLGHPRQWHLDEVSFVSTAAAIATQLLLNVERKKAEDQLKEAASVFQHANEGIMITESDGTIVDVNEAFTRITGYTADEAIGQNPRILKSGKQDKAAYDTMWKALLTERSWTGEIWNRRKNGEIYAERQTISAVLDDQGEVKRYVALFSDISALKAHQEQLEYIAHYDALTGLPNRVLLADRMQQAMSQALRRGEKMAVVYLDLDGFKEINDAYGHSVGDRFLIMLSANMKSTLRSSDSLARLGGDEFVVIMTDLSSADACYPLLSRLLSASSESVQINERALKVSASLGVTFFPQAEAIDAEQLLRQADHAMYQAKMSGKNRFHIFDAEQDRFERDRHQSLLRLERALNHREFELFYQPKVNMQTREVIGFEALIRWRHPQRGVLLPGYFLSELHQHPLMVRLGDWVLNSALSQMSKWHEQGVPLVVSVNVDPLQMLQPNFVSKLQSLLYHYSKVAPQSLELEILETSAIEDMAHVSALLKSCKQLGVRIALDDFGTGYSSLSYLKRLPVDMIKIDQAFVRDMLEDADDRSILQGIVGLAEALTVK</sequence>
<dbReference type="InterPro" id="IPR043128">
    <property type="entry name" value="Rev_trsase/Diguanyl_cyclase"/>
</dbReference>
<keyword evidence="6" id="KW-0378">Hydrolase</keyword>
<dbReference type="InterPro" id="IPR029787">
    <property type="entry name" value="Nucleotide_cyclase"/>
</dbReference>
<dbReference type="SMART" id="SM00065">
    <property type="entry name" value="GAF"/>
    <property type="match status" value="3"/>
</dbReference>
<dbReference type="STRING" id="1229521.D791_02163"/>
<dbReference type="Pfam" id="PF00990">
    <property type="entry name" value="GGDEF"/>
    <property type="match status" value="1"/>
</dbReference>
<dbReference type="SMART" id="SM00086">
    <property type="entry name" value="PAC"/>
    <property type="match status" value="1"/>
</dbReference>
<dbReference type="PATRIC" id="fig|1229521.3.peg.2198"/>
<dbReference type="InterPro" id="IPR000014">
    <property type="entry name" value="PAS"/>
</dbReference>
<dbReference type="GO" id="GO:0071111">
    <property type="term" value="F:cyclic-guanylate-specific phosphodiesterase activity"/>
    <property type="evidence" value="ECO:0007669"/>
    <property type="project" value="UniProtKB-EC"/>
</dbReference>
<dbReference type="SUPFAM" id="SSF55785">
    <property type="entry name" value="PYP-like sensor domain (PAS domain)"/>
    <property type="match status" value="1"/>
</dbReference>
<dbReference type="PROSITE" id="PS50883">
    <property type="entry name" value="EAL"/>
    <property type="match status" value="1"/>
</dbReference>
<evidence type="ECO:0000259" key="5">
    <source>
        <dbReference type="PROSITE" id="PS50887"/>
    </source>
</evidence>
<dbReference type="EMBL" id="AONB01000010">
    <property type="protein sequence ID" value="EXJ10798.1"/>
    <property type="molecule type" value="Genomic_DNA"/>
</dbReference>
<gene>
    <name evidence="6" type="primary">gmr_12</name>
    <name evidence="6" type="ORF">D791_02163</name>
</gene>
<evidence type="ECO:0000313" key="6">
    <source>
        <dbReference type="EMBL" id="EXJ10798.1"/>
    </source>
</evidence>
<dbReference type="CDD" id="cd01948">
    <property type="entry name" value="EAL"/>
    <property type="match status" value="1"/>
</dbReference>
<evidence type="ECO:0000259" key="4">
    <source>
        <dbReference type="PROSITE" id="PS50883"/>
    </source>
</evidence>
<evidence type="ECO:0000256" key="1">
    <source>
        <dbReference type="ARBA" id="ARBA00001946"/>
    </source>
</evidence>
<dbReference type="Gene3D" id="3.20.20.450">
    <property type="entry name" value="EAL domain"/>
    <property type="match status" value="1"/>
</dbReference>
<dbReference type="InterPro" id="IPR035919">
    <property type="entry name" value="EAL_sf"/>
</dbReference>
<dbReference type="InterPro" id="IPR000700">
    <property type="entry name" value="PAS-assoc_C"/>
</dbReference>
<dbReference type="InterPro" id="IPR001633">
    <property type="entry name" value="EAL_dom"/>
</dbReference>
<dbReference type="InterPro" id="IPR000160">
    <property type="entry name" value="GGDEF_dom"/>
</dbReference>
<dbReference type="SUPFAM" id="SSF141868">
    <property type="entry name" value="EAL domain-like"/>
    <property type="match status" value="1"/>
</dbReference>
<dbReference type="Gene3D" id="3.30.450.20">
    <property type="entry name" value="PAS domain"/>
    <property type="match status" value="1"/>
</dbReference>
<dbReference type="NCBIfam" id="TIGR00254">
    <property type="entry name" value="GGDEF"/>
    <property type="match status" value="1"/>
</dbReference>
<accession>W9UU95</accession>
<dbReference type="InterPro" id="IPR001610">
    <property type="entry name" value="PAC"/>
</dbReference>
<dbReference type="PANTHER" id="PTHR44757">
    <property type="entry name" value="DIGUANYLATE CYCLASE DGCP"/>
    <property type="match status" value="1"/>
</dbReference>
<comment type="cofactor">
    <cofactor evidence="1">
        <name>Mg(2+)</name>
        <dbReference type="ChEBI" id="CHEBI:18420"/>
    </cofactor>
</comment>
<dbReference type="SMART" id="SM00091">
    <property type="entry name" value="PAS"/>
    <property type="match status" value="1"/>
</dbReference>
<reference evidence="6 7" key="2">
    <citation type="journal article" date="2015" name="Syst. Appl. Microbiol.">
        <title>Nitrincola nitratireducens sp. nov. isolated from a haloalkaline crater lake.</title>
        <authorList>
            <person name="Singh A."/>
            <person name="Vaidya B."/>
            <person name="Tanuku N.R."/>
            <person name="Pinnaka A.K."/>
        </authorList>
    </citation>
    <scope>NUCLEOTIDE SEQUENCE [LARGE SCALE GENOMIC DNA]</scope>
    <source>
        <strain evidence="6 7">AK23</strain>
    </source>
</reference>
<dbReference type="PROSITE" id="PS50113">
    <property type="entry name" value="PAC"/>
    <property type="match status" value="1"/>
</dbReference>
<evidence type="ECO:0000313" key="7">
    <source>
        <dbReference type="Proteomes" id="UP000019464"/>
    </source>
</evidence>
<proteinExistence type="predicted"/>
<dbReference type="SUPFAM" id="SSF55073">
    <property type="entry name" value="Nucleotide cyclase"/>
    <property type="match status" value="1"/>
</dbReference>
<dbReference type="Gene3D" id="3.30.70.270">
    <property type="match status" value="1"/>
</dbReference>
<dbReference type="EC" id="3.1.4.52" evidence="6"/>
<dbReference type="Pfam" id="PF00563">
    <property type="entry name" value="EAL"/>
    <property type="match status" value="1"/>
</dbReference>
<dbReference type="SMART" id="SM00052">
    <property type="entry name" value="EAL"/>
    <property type="match status" value="1"/>
</dbReference>
<evidence type="ECO:0000259" key="3">
    <source>
        <dbReference type="PROSITE" id="PS50113"/>
    </source>
</evidence>
<name>W9UU95_9GAMM</name>
<dbReference type="InterPro" id="IPR035965">
    <property type="entry name" value="PAS-like_dom_sf"/>
</dbReference>
<dbReference type="InterPro" id="IPR029016">
    <property type="entry name" value="GAF-like_dom_sf"/>
</dbReference>
<feature type="domain" description="PAC" evidence="3">
    <location>
        <begin position="612"/>
        <end position="664"/>
    </location>
</feature>
<dbReference type="Pfam" id="PF01590">
    <property type="entry name" value="GAF"/>
    <property type="match status" value="2"/>
</dbReference>
<dbReference type="PROSITE" id="PS50112">
    <property type="entry name" value="PAS"/>
    <property type="match status" value="1"/>
</dbReference>
<dbReference type="AlphaFoldDB" id="W9UU95"/>
<feature type="domain" description="GGDEF" evidence="5">
    <location>
        <begin position="696"/>
        <end position="830"/>
    </location>
</feature>
<reference evidence="7" key="1">
    <citation type="submission" date="2012-11" db="EMBL/GenBank/DDBJ databases">
        <authorList>
            <person name="Singh A."/>
            <person name="Pinnaka A.K."/>
            <person name="Vaidya B."/>
        </authorList>
    </citation>
    <scope>NUCLEOTIDE SEQUENCE [LARGE SCALE GENOMIC DNA]</scope>
    <source>
        <strain evidence="7">AK23</strain>
    </source>
</reference>
<dbReference type="Proteomes" id="UP000019464">
    <property type="component" value="Unassembled WGS sequence"/>
</dbReference>
<dbReference type="InterPro" id="IPR052155">
    <property type="entry name" value="Biofilm_reg_signaling"/>
</dbReference>
<dbReference type="PANTHER" id="PTHR44757:SF2">
    <property type="entry name" value="BIOFILM ARCHITECTURE MAINTENANCE PROTEIN MBAA"/>
    <property type="match status" value="1"/>
</dbReference>
<dbReference type="Gene3D" id="3.30.450.40">
    <property type="match status" value="3"/>
</dbReference>
<dbReference type="SUPFAM" id="SSF55781">
    <property type="entry name" value="GAF domain-like"/>
    <property type="match status" value="3"/>
</dbReference>
<dbReference type="CDD" id="cd00130">
    <property type="entry name" value="PAS"/>
    <property type="match status" value="1"/>
</dbReference>
<dbReference type="InterPro" id="IPR003018">
    <property type="entry name" value="GAF"/>
</dbReference>
<protein>
    <submittedName>
        <fullName evidence="6">Cyclic di-GMP phosphodiesterase Gmr</fullName>
        <ecNumber evidence="6">3.1.4.52</ecNumber>
    </submittedName>
</protein>
<comment type="caution">
    <text evidence="6">The sequence shown here is derived from an EMBL/GenBank/DDBJ whole genome shotgun (WGS) entry which is preliminary data.</text>
</comment>
<evidence type="ECO:0000259" key="2">
    <source>
        <dbReference type="PROSITE" id="PS50112"/>
    </source>
</evidence>
<dbReference type="CDD" id="cd01949">
    <property type="entry name" value="GGDEF"/>
    <property type="match status" value="1"/>
</dbReference>
<dbReference type="FunFam" id="3.30.70.270:FF:000001">
    <property type="entry name" value="Diguanylate cyclase domain protein"/>
    <property type="match status" value="1"/>
</dbReference>